<comment type="caution">
    <text evidence="2">The sequence shown here is derived from an EMBL/GenBank/DDBJ whole genome shotgun (WGS) entry which is preliminary data.</text>
</comment>
<proteinExistence type="predicted"/>
<accession>A0A835S194</accession>
<sequence length="57" mass="6284">MCLMAKVKEERKRQSGGGFYRNALTAQRERKENASRKMTGEFESGGGGRSTLAPFGD</sequence>
<dbReference type="Proteomes" id="UP000639772">
    <property type="component" value="Chromosome 1"/>
</dbReference>
<name>A0A835S194_VANPL</name>
<evidence type="ECO:0000256" key="1">
    <source>
        <dbReference type="SAM" id="MobiDB-lite"/>
    </source>
</evidence>
<evidence type="ECO:0000313" key="2">
    <source>
        <dbReference type="EMBL" id="KAG0502174.1"/>
    </source>
</evidence>
<dbReference type="AlphaFoldDB" id="A0A835S194"/>
<reference evidence="2 3" key="1">
    <citation type="journal article" date="2020" name="Nat. Food">
        <title>A phased Vanilla planifolia genome enables genetic improvement of flavour and production.</title>
        <authorList>
            <person name="Hasing T."/>
            <person name="Tang H."/>
            <person name="Brym M."/>
            <person name="Khazi F."/>
            <person name="Huang T."/>
            <person name="Chambers A.H."/>
        </authorList>
    </citation>
    <scope>NUCLEOTIDE SEQUENCE [LARGE SCALE GENOMIC DNA]</scope>
    <source>
        <tissue evidence="2">Leaf</tissue>
    </source>
</reference>
<gene>
    <name evidence="2" type="ORF">HPP92_002246</name>
</gene>
<dbReference type="EMBL" id="JADCNM010000001">
    <property type="protein sequence ID" value="KAG0502174.1"/>
    <property type="molecule type" value="Genomic_DNA"/>
</dbReference>
<evidence type="ECO:0000313" key="3">
    <source>
        <dbReference type="Proteomes" id="UP000639772"/>
    </source>
</evidence>
<feature type="compositionally biased region" description="Basic and acidic residues" evidence="1">
    <location>
        <begin position="27"/>
        <end position="40"/>
    </location>
</feature>
<protein>
    <submittedName>
        <fullName evidence="2">Uncharacterized protein</fullName>
    </submittedName>
</protein>
<organism evidence="2 3">
    <name type="scientific">Vanilla planifolia</name>
    <name type="common">Vanilla</name>
    <dbReference type="NCBI Taxonomy" id="51239"/>
    <lineage>
        <taxon>Eukaryota</taxon>
        <taxon>Viridiplantae</taxon>
        <taxon>Streptophyta</taxon>
        <taxon>Embryophyta</taxon>
        <taxon>Tracheophyta</taxon>
        <taxon>Spermatophyta</taxon>
        <taxon>Magnoliopsida</taxon>
        <taxon>Liliopsida</taxon>
        <taxon>Asparagales</taxon>
        <taxon>Orchidaceae</taxon>
        <taxon>Vanilloideae</taxon>
        <taxon>Vanilleae</taxon>
        <taxon>Vanilla</taxon>
    </lineage>
</organism>
<feature type="region of interest" description="Disordered" evidence="1">
    <location>
        <begin position="18"/>
        <end position="57"/>
    </location>
</feature>